<feature type="non-terminal residue" evidence="4">
    <location>
        <position position="1"/>
    </location>
</feature>
<evidence type="ECO:0000313" key="4">
    <source>
        <dbReference type="EMBL" id="KAF9943805.1"/>
    </source>
</evidence>
<dbReference type="OrthoDB" id="184415at2759"/>
<comment type="caution">
    <text evidence="4">The sequence shown here is derived from an EMBL/GenBank/DDBJ whole genome shotgun (WGS) entry which is preliminary data.</text>
</comment>
<keyword evidence="5" id="KW-1185">Reference proteome</keyword>
<evidence type="ECO:0000256" key="2">
    <source>
        <dbReference type="ARBA" id="ARBA00023027"/>
    </source>
</evidence>
<evidence type="ECO:0000256" key="1">
    <source>
        <dbReference type="ARBA" id="ARBA00023002"/>
    </source>
</evidence>
<evidence type="ECO:0000259" key="3">
    <source>
        <dbReference type="Pfam" id="PF00208"/>
    </source>
</evidence>
<dbReference type="PANTHER" id="PTHR11606:SF24">
    <property type="entry name" value="NAD-SPECIFIC GLUTAMATE DEHYDROGENASE"/>
    <property type="match status" value="1"/>
</dbReference>
<dbReference type="SUPFAM" id="SSF51735">
    <property type="entry name" value="NAD(P)-binding Rossmann-fold domains"/>
    <property type="match status" value="1"/>
</dbReference>
<keyword evidence="1" id="KW-0560">Oxidoreductase</keyword>
<dbReference type="PANTHER" id="PTHR11606">
    <property type="entry name" value="GLUTAMATE DEHYDROGENASE"/>
    <property type="match status" value="1"/>
</dbReference>
<dbReference type="Gene3D" id="3.40.50.720">
    <property type="entry name" value="NAD(P)-binding Rossmann-like Domain"/>
    <property type="match status" value="1"/>
</dbReference>
<protein>
    <submittedName>
        <fullName evidence="4">NAD-dependent glutamate dehydrogenase</fullName>
    </submittedName>
</protein>
<organism evidence="4 5">
    <name type="scientific">Modicella reniformis</name>
    <dbReference type="NCBI Taxonomy" id="1440133"/>
    <lineage>
        <taxon>Eukaryota</taxon>
        <taxon>Fungi</taxon>
        <taxon>Fungi incertae sedis</taxon>
        <taxon>Mucoromycota</taxon>
        <taxon>Mortierellomycotina</taxon>
        <taxon>Mortierellomycetes</taxon>
        <taxon>Mortierellales</taxon>
        <taxon>Mortierellaceae</taxon>
        <taxon>Modicella</taxon>
    </lineage>
</organism>
<proteinExistence type="predicted"/>
<keyword evidence="2" id="KW-0520">NAD</keyword>
<name>A0A9P6IQ76_9FUNG</name>
<accession>A0A9P6IQ76</accession>
<feature type="domain" description="Glutamate/phenylalanine/leucine/valine/L-tryptophan dehydrogenase C-terminal" evidence="3">
    <location>
        <begin position="1"/>
        <end position="84"/>
    </location>
</feature>
<dbReference type="EMBL" id="JAAAHW010008831">
    <property type="protein sequence ID" value="KAF9943805.1"/>
    <property type="molecule type" value="Genomic_DNA"/>
</dbReference>
<reference evidence="4" key="1">
    <citation type="journal article" date="2020" name="Fungal Divers.">
        <title>Resolving the Mortierellaceae phylogeny through synthesis of multi-gene phylogenetics and phylogenomics.</title>
        <authorList>
            <person name="Vandepol N."/>
            <person name="Liber J."/>
            <person name="Desiro A."/>
            <person name="Na H."/>
            <person name="Kennedy M."/>
            <person name="Barry K."/>
            <person name="Grigoriev I.V."/>
            <person name="Miller A.N."/>
            <person name="O'Donnell K."/>
            <person name="Stajich J.E."/>
            <person name="Bonito G."/>
        </authorList>
    </citation>
    <scope>NUCLEOTIDE SEQUENCE</scope>
    <source>
        <strain evidence="4">MES-2147</strain>
    </source>
</reference>
<dbReference type="Pfam" id="PF00208">
    <property type="entry name" value="ELFV_dehydrog"/>
    <property type="match status" value="1"/>
</dbReference>
<dbReference type="GO" id="GO:0006538">
    <property type="term" value="P:L-glutamate catabolic process"/>
    <property type="evidence" value="ECO:0007669"/>
    <property type="project" value="TreeGrafter"/>
</dbReference>
<dbReference type="GO" id="GO:0005739">
    <property type="term" value="C:mitochondrion"/>
    <property type="evidence" value="ECO:0007669"/>
    <property type="project" value="TreeGrafter"/>
</dbReference>
<dbReference type="GO" id="GO:0004352">
    <property type="term" value="F:glutamate dehydrogenase (NAD+) activity"/>
    <property type="evidence" value="ECO:0007669"/>
    <property type="project" value="TreeGrafter"/>
</dbReference>
<evidence type="ECO:0000313" key="5">
    <source>
        <dbReference type="Proteomes" id="UP000749646"/>
    </source>
</evidence>
<sequence length="186" mass="21470">ARLRLERAGAIVFKDASANKGGVTSSSLEVLAALAFTDEEFAEHMQVTEDNIPSFYQNYVKEVQDIIERNAQLEFEALWREHQRTRTPRSILSDELSLAIVKLNENLQHTSLWNNVPLRKGVLEEAFPKLLQKQIGLQTLMQRIPENYVRAIFGSFLASRFVYKYGTEPSQFAFFEFMTPYFSKIQ</sequence>
<dbReference type="Proteomes" id="UP000749646">
    <property type="component" value="Unassembled WGS sequence"/>
</dbReference>
<dbReference type="AlphaFoldDB" id="A0A9P6IQ76"/>
<dbReference type="InterPro" id="IPR036291">
    <property type="entry name" value="NAD(P)-bd_dom_sf"/>
</dbReference>
<dbReference type="InterPro" id="IPR006096">
    <property type="entry name" value="Glu/Leu/Phe/Val/Trp_DH_C"/>
</dbReference>
<gene>
    <name evidence="4" type="primary">GDH2_1</name>
    <name evidence="4" type="ORF">BGZ65_000242</name>
</gene>